<dbReference type="Proteomes" id="UP000308197">
    <property type="component" value="Unassembled WGS sequence"/>
</dbReference>
<reference evidence="1 2" key="1">
    <citation type="journal article" date="2019" name="Nat. Ecol. Evol.">
        <title>Megaphylogeny resolves global patterns of mushroom evolution.</title>
        <authorList>
            <person name="Varga T."/>
            <person name="Krizsan K."/>
            <person name="Foldi C."/>
            <person name="Dima B."/>
            <person name="Sanchez-Garcia M."/>
            <person name="Sanchez-Ramirez S."/>
            <person name="Szollosi G.J."/>
            <person name="Szarkandi J.G."/>
            <person name="Papp V."/>
            <person name="Albert L."/>
            <person name="Andreopoulos W."/>
            <person name="Angelini C."/>
            <person name="Antonin V."/>
            <person name="Barry K.W."/>
            <person name="Bougher N.L."/>
            <person name="Buchanan P."/>
            <person name="Buyck B."/>
            <person name="Bense V."/>
            <person name="Catcheside P."/>
            <person name="Chovatia M."/>
            <person name="Cooper J."/>
            <person name="Damon W."/>
            <person name="Desjardin D."/>
            <person name="Finy P."/>
            <person name="Geml J."/>
            <person name="Haridas S."/>
            <person name="Hughes K."/>
            <person name="Justo A."/>
            <person name="Karasinski D."/>
            <person name="Kautmanova I."/>
            <person name="Kiss B."/>
            <person name="Kocsube S."/>
            <person name="Kotiranta H."/>
            <person name="LaButti K.M."/>
            <person name="Lechner B.E."/>
            <person name="Liimatainen K."/>
            <person name="Lipzen A."/>
            <person name="Lukacs Z."/>
            <person name="Mihaltcheva S."/>
            <person name="Morgado L.N."/>
            <person name="Niskanen T."/>
            <person name="Noordeloos M.E."/>
            <person name="Ohm R.A."/>
            <person name="Ortiz-Santana B."/>
            <person name="Ovrebo C."/>
            <person name="Racz N."/>
            <person name="Riley R."/>
            <person name="Savchenko A."/>
            <person name="Shiryaev A."/>
            <person name="Soop K."/>
            <person name="Spirin V."/>
            <person name="Szebenyi C."/>
            <person name="Tomsovsky M."/>
            <person name="Tulloss R.E."/>
            <person name="Uehling J."/>
            <person name="Grigoriev I.V."/>
            <person name="Vagvolgyi C."/>
            <person name="Papp T."/>
            <person name="Martin F.M."/>
            <person name="Miettinen O."/>
            <person name="Hibbett D.S."/>
            <person name="Nagy L.G."/>
        </authorList>
    </citation>
    <scope>NUCLEOTIDE SEQUENCE [LARGE SCALE GENOMIC DNA]</scope>
    <source>
        <strain evidence="1 2">HHB13444</strain>
    </source>
</reference>
<dbReference type="AlphaFoldDB" id="A0A5C3NUT1"/>
<name>A0A5C3NUT1_9APHY</name>
<proteinExistence type="predicted"/>
<sequence length="236" mass="25495">MSSKSDSPLLDAGKTSWKLLHGNLFADILTWGPGERTQSGRQGALLSILGLDDGSAYLCILGDACDDVLLVDIKRLNCLQYGRPVSNTATFLSVDAGLWLIFRDPSSVDVLRLATKSVTCSVTQAAPSLFDLQTLGILLEEDITSFYERSFVDSAVVRVWDSLFESSVTDGTRVKSAVTPDNSATLVILPASPGSDWKSDEEWSMTSSCCSDSDFVDTDNDVDVFYDAVETPLGLV</sequence>
<keyword evidence="2" id="KW-1185">Reference proteome</keyword>
<dbReference type="InParanoid" id="A0A5C3NUT1"/>
<evidence type="ECO:0000313" key="2">
    <source>
        <dbReference type="Proteomes" id="UP000308197"/>
    </source>
</evidence>
<gene>
    <name evidence="1" type="ORF">K466DRAFT_604826</name>
</gene>
<protein>
    <submittedName>
        <fullName evidence="1">Uncharacterized protein</fullName>
    </submittedName>
</protein>
<evidence type="ECO:0000313" key="1">
    <source>
        <dbReference type="EMBL" id="TFK81041.1"/>
    </source>
</evidence>
<accession>A0A5C3NUT1</accession>
<dbReference type="EMBL" id="ML211664">
    <property type="protein sequence ID" value="TFK81041.1"/>
    <property type="molecule type" value="Genomic_DNA"/>
</dbReference>
<organism evidence="1 2">
    <name type="scientific">Polyporus arcularius HHB13444</name>
    <dbReference type="NCBI Taxonomy" id="1314778"/>
    <lineage>
        <taxon>Eukaryota</taxon>
        <taxon>Fungi</taxon>
        <taxon>Dikarya</taxon>
        <taxon>Basidiomycota</taxon>
        <taxon>Agaricomycotina</taxon>
        <taxon>Agaricomycetes</taxon>
        <taxon>Polyporales</taxon>
        <taxon>Polyporaceae</taxon>
        <taxon>Polyporus</taxon>
    </lineage>
</organism>